<dbReference type="Gramene" id="LPERR04G07100.1">
    <property type="protein sequence ID" value="LPERR04G07100.1"/>
    <property type="gene ID" value="LPERR04G07100"/>
</dbReference>
<reference evidence="3" key="2">
    <citation type="submission" date="2013-12" db="EMBL/GenBank/DDBJ databases">
        <authorList>
            <person name="Yu Y."/>
            <person name="Lee S."/>
            <person name="de Baynast K."/>
            <person name="Wissotski M."/>
            <person name="Liu L."/>
            <person name="Talag J."/>
            <person name="Goicoechea J."/>
            <person name="Angelova A."/>
            <person name="Jetty R."/>
            <person name="Kudrna D."/>
            <person name="Golser W."/>
            <person name="Rivera L."/>
            <person name="Zhang J."/>
            <person name="Wing R."/>
        </authorList>
    </citation>
    <scope>NUCLEOTIDE SEQUENCE</scope>
</reference>
<dbReference type="AlphaFoldDB" id="A0A0D9W458"/>
<organism evidence="2 3">
    <name type="scientific">Leersia perrieri</name>
    <dbReference type="NCBI Taxonomy" id="77586"/>
    <lineage>
        <taxon>Eukaryota</taxon>
        <taxon>Viridiplantae</taxon>
        <taxon>Streptophyta</taxon>
        <taxon>Embryophyta</taxon>
        <taxon>Tracheophyta</taxon>
        <taxon>Spermatophyta</taxon>
        <taxon>Magnoliopsida</taxon>
        <taxon>Liliopsida</taxon>
        <taxon>Poales</taxon>
        <taxon>Poaceae</taxon>
        <taxon>BOP clade</taxon>
        <taxon>Oryzoideae</taxon>
        <taxon>Oryzeae</taxon>
        <taxon>Oryzinae</taxon>
        <taxon>Leersia</taxon>
    </lineage>
</organism>
<name>A0A0D9W458_9ORYZ</name>
<protein>
    <submittedName>
        <fullName evidence="2">Uncharacterized protein</fullName>
    </submittedName>
</protein>
<sequence>MAATTSGGEGLRFGGNRWRRQVGDPSRDFARWRVAAQPALHRLSYATVLQRCIDPRLMKYDNANIQ</sequence>
<reference evidence="2" key="3">
    <citation type="submission" date="2015-04" db="UniProtKB">
        <authorList>
            <consortium name="EnsemblPlants"/>
        </authorList>
    </citation>
    <scope>IDENTIFICATION</scope>
</reference>
<accession>A0A0D9W458</accession>
<evidence type="ECO:0000313" key="2">
    <source>
        <dbReference type="EnsemblPlants" id="LPERR04G07100.1"/>
    </source>
</evidence>
<keyword evidence="3" id="KW-1185">Reference proteome</keyword>
<dbReference type="EnsemblPlants" id="LPERR04G07100.1">
    <property type="protein sequence ID" value="LPERR04G07100.1"/>
    <property type="gene ID" value="LPERR04G07100"/>
</dbReference>
<reference evidence="2 3" key="1">
    <citation type="submission" date="2012-08" db="EMBL/GenBank/DDBJ databases">
        <title>Oryza genome evolution.</title>
        <authorList>
            <person name="Wing R.A."/>
        </authorList>
    </citation>
    <scope>NUCLEOTIDE SEQUENCE</scope>
</reference>
<evidence type="ECO:0000313" key="3">
    <source>
        <dbReference type="Proteomes" id="UP000032180"/>
    </source>
</evidence>
<dbReference type="HOGENOM" id="CLU_2834815_0_0_1"/>
<proteinExistence type="predicted"/>
<dbReference type="Proteomes" id="UP000032180">
    <property type="component" value="Chromosome 4"/>
</dbReference>
<evidence type="ECO:0000256" key="1">
    <source>
        <dbReference type="SAM" id="MobiDB-lite"/>
    </source>
</evidence>
<feature type="region of interest" description="Disordered" evidence="1">
    <location>
        <begin position="1"/>
        <end position="23"/>
    </location>
</feature>